<organism evidence="1 2">
    <name type="scientific">Glossina fuscipes</name>
    <dbReference type="NCBI Taxonomy" id="7396"/>
    <lineage>
        <taxon>Eukaryota</taxon>
        <taxon>Metazoa</taxon>
        <taxon>Ecdysozoa</taxon>
        <taxon>Arthropoda</taxon>
        <taxon>Hexapoda</taxon>
        <taxon>Insecta</taxon>
        <taxon>Pterygota</taxon>
        <taxon>Neoptera</taxon>
        <taxon>Endopterygota</taxon>
        <taxon>Diptera</taxon>
        <taxon>Brachycera</taxon>
        <taxon>Muscomorpha</taxon>
        <taxon>Hippoboscoidea</taxon>
        <taxon>Glossinidae</taxon>
        <taxon>Glossina</taxon>
    </lineage>
</organism>
<accession>A0A9C5ZK83</accession>
<protein>
    <submittedName>
        <fullName evidence="2">Uncharacterized protein LOC119642467 isoform X2</fullName>
    </submittedName>
</protein>
<evidence type="ECO:0000313" key="2">
    <source>
        <dbReference type="RefSeq" id="XP_037897550.1"/>
    </source>
</evidence>
<reference evidence="2" key="1">
    <citation type="submission" date="2025-08" db="UniProtKB">
        <authorList>
            <consortium name="RefSeq"/>
        </authorList>
    </citation>
    <scope>IDENTIFICATION</scope>
    <source>
        <tissue evidence="2">Whole body pupa</tissue>
    </source>
</reference>
<sequence>MNNELTEIEKEKEEILKEKEETTEDVFPDVLKHIDDINRLLLAIILLSAEGDGADLFFPPGKEEVGVDEIL</sequence>
<proteinExistence type="predicted"/>
<gene>
    <name evidence="2" type="primary">LOC119642467</name>
</gene>
<dbReference type="AlphaFoldDB" id="A0A9C5ZK83"/>
<dbReference type="Proteomes" id="UP000092443">
    <property type="component" value="Unplaced"/>
</dbReference>
<name>A0A9C5ZK83_9MUSC</name>
<evidence type="ECO:0000313" key="1">
    <source>
        <dbReference type="Proteomes" id="UP000092443"/>
    </source>
</evidence>
<dbReference type="RefSeq" id="XP_037897550.1">
    <property type="nucleotide sequence ID" value="XM_038041622.1"/>
</dbReference>
<dbReference type="GeneID" id="119642467"/>
<keyword evidence="1" id="KW-1185">Reference proteome</keyword>